<organism evidence="1 2">
    <name type="scientific">Avena sativa</name>
    <name type="common">Oat</name>
    <dbReference type="NCBI Taxonomy" id="4498"/>
    <lineage>
        <taxon>Eukaryota</taxon>
        <taxon>Viridiplantae</taxon>
        <taxon>Streptophyta</taxon>
        <taxon>Embryophyta</taxon>
        <taxon>Tracheophyta</taxon>
        <taxon>Spermatophyta</taxon>
        <taxon>Magnoliopsida</taxon>
        <taxon>Liliopsida</taxon>
        <taxon>Poales</taxon>
        <taxon>Poaceae</taxon>
        <taxon>BOP clade</taxon>
        <taxon>Pooideae</taxon>
        <taxon>Poodae</taxon>
        <taxon>Poeae</taxon>
        <taxon>Poeae Chloroplast Group 1 (Aveneae type)</taxon>
        <taxon>Aveninae</taxon>
        <taxon>Avena</taxon>
    </lineage>
</organism>
<accession>A0ACD5W5J2</accession>
<dbReference type="Proteomes" id="UP001732700">
    <property type="component" value="Chromosome 4A"/>
</dbReference>
<keyword evidence="2" id="KW-1185">Reference proteome</keyword>
<protein>
    <submittedName>
        <fullName evidence="1">Uncharacterized protein</fullName>
    </submittedName>
</protein>
<reference evidence="1" key="2">
    <citation type="submission" date="2025-09" db="UniProtKB">
        <authorList>
            <consortium name="EnsemblPlants"/>
        </authorList>
    </citation>
    <scope>IDENTIFICATION</scope>
</reference>
<reference evidence="1" key="1">
    <citation type="submission" date="2021-05" db="EMBL/GenBank/DDBJ databases">
        <authorList>
            <person name="Scholz U."/>
            <person name="Mascher M."/>
            <person name="Fiebig A."/>
        </authorList>
    </citation>
    <scope>NUCLEOTIDE SEQUENCE [LARGE SCALE GENOMIC DNA]</scope>
</reference>
<name>A0ACD5W5J2_AVESA</name>
<proteinExistence type="predicted"/>
<evidence type="ECO:0000313" key="2">
    <source>
        <dbReference type="Proteomes" id="UP001732700"/>
    </source>
</evidence>
<evidence type="ECO:0000313" key="1">
    <source>
        <dbReference type="EnsemblPlants" id="AVESA.00010b.r2.4AG0573050.1.CDS.1"/>
    </source>
</evidence>
<sequence>MMGAEASPANQHVPLLGARPPPPDEGRPRRRPWRAICWDVLVFAIWTLFGLFCIWYIACFIYDAETTGAVEYSVAITGVDGLDPATDLRRSDLRPTLSPVFNLTIYIKEFDKFIAGACMGGHSTELIVSYRDAFLGKGAVPGFCVPTMREKGVATKAWGVDVVVPRFLRDQLAGELEQGQAAVLDVVVTDPSYWGGVLACEAKIGGDRCPCKFQS</sequence>
<dbReference type="EnsemblPlants" id="AVESA.00010b.r2.4AG0573050.1">
    <property type="protein sequence ID" value="AVESA.00010b.r2.4AG0573050.1.CDS.1"/>
    <property type="gene ID" value="AVESA.00010b.r2.4AG0573050"/>
</dbReference>